<dbReference type="RefSeq" id="WP_156666377.1">
    <property type="nucleotide sequence ID" value="NZ_CACRUO010000003.1"/>
</dbReference>
<evidence type="ECO:0000313" key="1">
    <source>
        <dbReference type="EMBL" id="VYT62435.1"/>
    </source>
</evidence>
<reference evidence="1" key="1">
    <citation type="submission" date="2019-11" db="EMBL/GenBank/DDBJ databases">
        <authorList>
            <person name="Feng L."/>
        </authorList>
    </citation>
    <scope>NUCLEOTIDE SEQUENCE</scope>
    <source>
        <strain evidence="1">SsimulansLFYP27</strain>
    </source>
</reference>
<sequence length="94" mass="10951">MEKIKEFYLVEVNKYGEESPLIQNYSNGFVRGASPNTAYKFQEKEQVMQACKVQNMLATILNNGTKTYFVEQNIEREMFDEHGEVYVKGEVQEV</sequence>
<dbReference type="EMBL" id="CACRUO010000003">
    <property type="protein sequence ID" value="VYT62435.1"/>
    <property type="molecule type" value="Genomic_DNA"/>
</dbReference>
<proteinExistence type="predicted"/>
<gene>
    <name evidence="1" type="ORF">SSLFYP27_00279</name>
</gene>
<dbReference type="AlphaFoldDB" id="A0A6N2Y6Z7"/>
<organism evidence="1">
    <name type="scientific">Staphylococcus simulans</name>
    <dbReference type="NCBI Taxonomy" id="1286"/>
    <lineage>
        <taxon>Bacteria</taxon>
        <taxon>Bacillati</taxon>
        <taxon>Bacillota</taxon>
        <taxon>Bacilli</taxon>
        <taxon>Bacillales</taxon>
        <taxon>Staphylococcaceae</taxon>
        <taxon>Staphylococcus</taxon>
    </lineage>
</organism>
<evidence type="ECO:0008006" key="2">
    <source>
        <dbReference type="Google" id="ProtNLM"/>
    </source>
</evidence>
<accession>A0A6N2Y6Z7</accession>
<protein>
    <recommendedName>
        <fullName evidence="2">Phage protein</fullName>
    </recommendedName>
</protein>
<name>A0A6N2Y6Z7_STASI</name>